<dbReference type="EMBL" id="EU408779">
    <property type="protein sequence ID" value="ACB54922.1"/>
    <property type="molecule type" value="Genomic_DNA"/>
</dbReference>
<evidence type="ECO:0000313" key="1">
    <source>
        <dbReference type="EMBL" id="ACB54922.1"/>
    </source>
</evidence>
<dbReference type="RefSeq" id="YP_002302535.1">
    <property type="nucleotide sequence ID" value="NC_011523.1"/>
</dbReference>
<sequence>MLEGTYRNRVHNGQALQALTKRVEIPDARLGVGAAEHLEAMGIRVQYENKVPKLVLPSVHHLPFEQARPTKVEADMFVTNDFQIGDAIMGV</sequence>
<dbReference type="OrthoDB" id="34417at10239"/>
<reference evidence="1 2" key="1">
    <citation type="journal article" date="2008" name="Appl. Environ. Microbiol.">
        <title>Molecular characterization of a variant of Bacillus anthracis-specific phage AP50 with improved bacteriolytic activity.</title>
        <authorList>
            <person name="Sozhamannan S."/>
            <person name="McKinstry M."/>
            <person name="Lentz S.M."/>
            <person name="Jalasvuori M."/>
            <person name="McAfee F."/>
            <person name="Smith A."/>
            <person name="Dabbs J."/>
            <person name="Ackermann H.W."/>
            <person name="Bamford J.K."/>
            <person name="Mateczun A."/>
            <person name="Read T.D."/>
        </authorList>
    </citation>
    <scope>NUCLEOTIDE SEQUENCE</scope>
</reference>
<dbReference type="GeneID" id="7018707"/>
<keyword evidence="2" id="KW-1185">Reference proteome</keyword>
<name>B6RT55_9VIRU</name>
<protein>
    <submittedName>
        <fullName evidence="1">Minor capsid protein</fullName>
    </submittedName>
</protein>
<dbReference type="Proteomes" id="UP000002379">
    <property type="component" value="Segment"/>
</dbReference>
<accession>B6RT55</accession>
<proteinExistence type="predicted"/>
<evidence type="ECO:0000313" key="2">
    <source>
        <dbReference type="Proteomes" id="UP000002379"/>
    </source>
</evidence>
<dbReference type="KEGG" id="vg:7018707"/>
<organism evidence="1 2">
    <name type="scientific">Bacillus phage AP50</name>
    <dbReference type="NCBI Taxonomy" id="2880538"/>
    <lineage>
        <taxon>Viruses</taxon>
        <taxon>Varidnaviria</taxon>
        <taxon>Bamfordvirae</taxon>
        <taxon>Preplasmiviricota</taxon>
        <taxon>Prepoliviricotina</taxon>
        <taxon>Tectiliviricetes</taxon>
        <taxon>Kalamavirales</taxon>
        <taxon>Tectiviridae</taxon>
        <taxon>Betatectivirus</taxon>
        <taxon>Betatectivirus AP50</taxon>
    </lineage>
</organism>